<keyword evidence="6" id="KW-0449">Lipoprotein</keyword>
<feature type="signal peptide" evidence="5">
    <location>
        <begin position="1"/>
        <end position="31"/>
    </location>
</feature>
<sequence precursor="true">MMKLRLMPWFAVMVSCLIALGSVSVSPNAWAESAGQADLDEALRMRVTVEGLPDLSQVIDRLQLSLDKGLEVEEAELAEQMISDALMERASALMQVVNSNSIGDDRIKQILRLIISDLRRVLAYDNPPPEANLMLGRLMALPGGDPHESRRLLGKYLETADINDAQRAEAYFLRGQVQTDEEKALADFDEAIKLDPENENYGLLRIVFLRNRQKFDEALAAVNEILEDTPEHANALILQGELFRQLDKPDQAIESFDEATKIAPQSPGPYQNRGEIYREQKDYAKAIDEFTKVLELQPGIVMPLVHRAEAYLNNGQLEEALADADAVLASEQVEPIHRVAAHRLRGEALAQLNRLDEAIEEIEQLSRTVPNQPELKMQLALYYLVAKQPQKAISAYDDVLLMDPENALALRSRGDANLNIGNHAEAIEDFEKALKVDPEDAALLNNLAWVLATSPEAEVRNGDRAVELATKACELTEYQMPHILSTLAAAFAESGNFDTAVEWSQKAVNMHDPENDEQLAKELASYQKKQPWRERQNIADNNDQSNPKSTPEESGAQSIDF</sequence>
<feature type="compositionally biased region" description="Polar residues" evidence="4">
    <location>
        <begin position="538"/>
        <end position="549"/>
    </location>
</feature>
<name>A0A5C6D2F1_9BACT</name>
<dbReference type="Gene3D" id="1.25.40.10">
    <property type="entry name" value="Tetratricopeptide repeat domain"/>
    <property type="match status" value="4"/>
</dbReference>
<evidence type="ECO:0000256" key="2">
    <source>
        <dbReference type="ARBA" id="ARBA00022803"/>
    </source>
</evidence>
<organism evidence="6 7">
    <name type="scientific">Bythopirellula polymerisocia</name>
    <dbReference type="NCBI Taxonomy" id="2528003"/>
    <lineage>
        <taxon>Bacteria</taxon>
        <taxon>Pseudomonadati</taxon>
        <taxon>Planctomycetota</taxon>
        <taxon>Planctomycetia</taxon>
        <taxon>Pirellulales</taxon>
        <taxon>Lacipirellulaceae</taxon>
        <taxon>Bythopirellula</taxon>
    </lineage>
</organism>
<feature type="repeat" description="TPR" evidence="3">
    <location>
        <begin position="233"/>
        <end position="266"/>
    </location>
</feature>
<dbReference type="Proteomes" id="UP000318437">
    <property type="component" value="Unassembled WGS sequence"/>
</dbReference>
<reference evidence="6 7" key="1">
    <citation type="submission" date="2019-02" db="EMBL/GenBank/DDBJ databases">
        <title>Deep-cultivation of Planctomycetes and their phenomic and genomic characterization uncovers novel biology.</title>
        <authorList>
            <person name="Wiegand S."/>
            <person name="Jogler M."/>
            <person name="Boedeker C."/>
            <person name="Pinto D."/>
            <person name="Vollmers J."/>
            <person name="Rivas-Marin E."/>
            <person name="Kohn T."/>
            <person name="Peeters S.H."/>
            <person name="Heuer A."/>
            <person name="Rast P."/>
            <person name="Oberbeckmann S."/>
            <person name="Bunk B."/>
            <person name="Jeske O."/>
            <person name="Meyerdierks A."/>
            <person name="Storesund J.E."/>
            <person name="Kallscheuer N."/>
            <person name="Luecker S."/>
            <person name="Lage O.M."/>
            <person name="Pohl T."/>
            <person name="Merkel B.J."/>
            <person name="Hornburger P."/>
            <person name="Mueller R.-W."/>
            <person name="Bruemmer F."/>
            <person name="Labrenz M."/>
            <person name="Spormann A.M."/>
            <person name="Op Den Camp H."/>
            <person name="Overmann J."/>
            <person name="Amann R."/>
            <person name="Jetten M.S.M."/>
            <person name="Mascher T."/>
            <person name="Medema M.H."/>
            <person name="Devos D.P."/>
            <person name="Kaster A.-K."/>
            <person name="Ovreas L."/>
            <person name="Rohde M."/>
            <person name="Galperin M.Y."/>
            <person name="Jogler C."/>
        </authorList>
    </citation>
    <scope>NUCLEOTIDE SEQUENCE [LARGE SCALE GENOMIC DNA]</scope>
    <source>
        <strain evidence="6 7">Pla144</strain>
    </source>
</reference>
<keyword evidence="5" id="KW-0732">Signal</keyword>
<evidence type="ECO:0000256" key="3">
    <source>
        <dbReference type="PROSITE-ProRule" id="PRU00339"/>
    </source>
</evidence>
<comment type="caution">
    <text evidence="6">The sequence shown here is derived from an EMBL/GenBank/DDBJ whole genome shotgun (WGS) entry which is preliminary data.</text>
</comment>
<dbReference type="AlphaFoldDB" id="A0A5C6D2F1"/>
<evidence type="ECO:0000313" key="7">
    <source>
        <dbReference type="Proteomes" id="UP000318437"/>
    </source>
</evidence>
<dbReference type="PROSITE" id="PS50293">
    <property type="entry name" value="TPR_REGION"/>
    <property type="match status" value="2"/>
</dbReference>
<keyword evidence="1" id="KW-0677">Repeat</keyword>
<dbReference type="Pfam" id="PF13432">
    <property type="entry name" value="TPR_16"/>
    <property type="match status" value="3"/>
</dbReference>
<dbReference type="InterPro" id="IPR050498">
    <property type="entry name" value="Ycf3"/>
</dbReference>
<feature type="chain" id="PRO_5022871526" evidence="5">
    <location>
        <begin position="32"/>
        <end position="561"/>
    </location>
</feature>
<dbReference type="EMBL" id="SJPS01000001">
    <property type="protein sequence ID" value="TWU29961.1"/>
    <property type="molecule type" value="Genomic_DNA"/>
</dbReference>
<dbReference type="PROSITE" id="PS50005">
    <property type="entry name" value="TPR"/>
    <property type="match status" value="5"/>
</dbReference>
<feature type="repeat" description="TPR" evidence="3">
    <location>
        <begin position="267"/>
        <end position="300"/>
    </location>
</feature>
<dbReference type="InterPro" id="IPR019734">
    <property type="entry name" value="TPR_rpt"/>
</dbReference>
<dbReference type="SMART" id="SM00028">
    <property type="entry name" value="TPR"/>
    <property type="match status" value="8"/>
</dbReference>
<feature type="region of interest" description="Disordered" evidence="4">
    <location>
        <begin position="524"/>
        <end position="561"/>
    </location>
</feature>
<evidence type="ECO:0000256" key="5">
    <source>
        <dbReference type="SAM" id="SignalP"/>
    </source>
</evidence>
<dbReference type="PROSITE" id="PS51257">
    <property type="entry name" value="PROKAR_LIPOPROTEIN"/>
    <property type="match status" value="1"/>
</dbReference>
<dbReference type="SUPFAM" id="SSF48452">
    <property type="entry name" value="TPR-like"/>
    <property type="match status" value="1"/>
</dbReference>
<feature type="repeat" description="TPR" evidence="3">
    <location>
        <begin position="407"/>
        <end position="440"/>
    </location>
</feature>
<evidence type="ECO:0000256" key="4">
    <source>
        <dbReference type="SAM" id="MobiDB-lite"/>
    </source>
</evidence>
<keyword evidence="2 3" id="KW-0802">TPR repeat</keyword>
<dbReference type="InterPro" id="IPR011990">
    <property type="entry name" value="TPR-like_helical_dom_sf"/>
</dbReference>
<gene>
    <name evidence="6" type="ORF">Pla144_07420</name>
</gene>
<accession>A0A5C6D2F1</accession>
<proteinExistence type="predicted"/>
<dbReference type="InterPro" id="IPR013105">
    <property type="entry name" value="TPR_2"/>
</dbReference>
<feature type="repeat" description="TPR" evidence="3">
    <location>
        <begin position="373"/>
        <end position="406"/>
    </location>
</feature>
<protein>
    <submittedName>
        <fullName evidence="6">Lipoprotein NlpI</fullName>
    </submittedName>
</protein>
<dbReference type="Pfam" id="PF07719">
    <property type="entry name" value="TPR_2"/>
    <property type="match status" value="1"/>
</dbReference>
<evidence type="ECO:0000256" key="1">
    <source>
        <dbReference type="ARBA" id="ARBA00022737"/>
    </source>
</evidence>
<dbReference type="PANTHER" id="PTHR44858:SF1">
    <property type="entry name" value="UDP-N-ACETYLGLUCOSAMINE--PEPTIDE N-ACETYLGLUCOSAMINYLTRANSFERASE SPINDLY-RELATED"/>
    <property type="match status" value="1"/>
</dbReference>
<feature type="repeat" description="TPR" evidence="3">
    <location>
        <begin position="168"/>
        <end position="198"/>
    </location>
</feature>
<evidence type="ECO:0000313" key="6">
    <source>
        <dbReference type="EMBL" id="TWU29961.1"/>
    </source>
</evidence>
<keyword evidence="7" id="KW-1185">Reference proteome</keyword>
<dbReference type="OrthoDB" id="250076at2"/>
<dbReference type="PANTHER" id="PTHR44858">
    <property type="entry name" value="TETRATRICOPEPTIDE REPEAT PROTEIN 6"/>
    <property type="match status" value="1"/>
</dbReference>